<dbReference type="PANTHER" id="PTHR12993:SF26">
    <property type="entry name" value="1D-MYO-INOSITOL 2-ACETAMIDO-2-DEOXY-ALPHA-D-GLUCOPYRANOSIDE DEACETYLASE"/>
    <property type="match status" value="1"/>
</dbReference>
<gene>
    <name evidence="1" type="ORF">METZ01_LOCUS493744</name>
</gene>
<dbReference type="EMBL" id="UINC01215274">
    <property type="protein sequence ID" value="SVE40890.1"/>
    <property type="molecule type" value="Genomic_DNA"/>
</dbReference>
<feature type="non-terminal residue" evidence="1">
    <location>
        <position position="1"/>
    </location>
</feature>
<dbReference type="AlphaFoldDB" id="A0A383D9A5"/>
<dbReference type="InterPro" id="IPR003737">
    <property type="entry name" value="GlcNAc_PI_deacetylase-related"/>
</dbReference>
<proteinExistence type="predicted"/>
<sequence>MSTIVFFHAHPDDEALSTAGTMALLSASENRVILVVATRGEEGEPVPGVLKEGELLEERRTEELIKSADLLGVSRVEFLNYRDSGMIGSPSTSNPECFWQAHVEEASLRLADLLCEETVDLLVIYDPNGGYGHPDHIQVHRVGTFWADQIGLKNIRWTTLNRDSIKKTIELAMETAPDEGLAGIGDDL</sequence>
<dbReference type="GO" id="GO:0016811">
    <property type="term" value="F:hydrolase activity, acting on carbon-nitrogen (but not peptide) bonds, in linear amides"/>
    <property type="evidence" value="ECO:0007669"/>
    <property type="project" value="TreeGrafter"/>
</dbReference>
<name>A0A383D9A5_9ZZZZ</name>
<dbReference type="Gene3D" id="3.40.50.10320">
    <property type="entry name" value="LmbE-like"/>
    <property type="match status" value="1"/>
</dbReference>
<feature type="non-terminal residue" evidence="1">
    <location>
        <position position="188"/>
    </location>
</feature>
<protein>
    <recommendedName>
        <fullName evidence="2">GlcNAc-PI de-N-acetylase</fullName>
    </recommendedName>
</protein>
<evidence type="ECO:0008006" key="2">
    <source>
        <dbReference type="Google" id="ProtNLM"/>
    </source>
</evidence>
<dbReference type="Pfam" id="PF02585">
    <property type="entry name" value="PIG-L"/>
    <property type="match status" value="1"/>
</dbReference>
<dbReference type="PANTHER" id="PTHR12993">
    <property type="entry name" value="N-ACETYLGLUCOSAMINYL-PHOSPHATIDYLINOSITOL DE-N-ACETYLASE-RELATED"/>
    <property type="match status" value="1"/>
</dbReference>
<reference evidence="1" key="1">
    <citation type="submission" date="2018-05" db="EMBL/GenBank/DDBJ databases">
        <authorList>
            <person name="Lanie J.A."/>
            <person name="Ng W.-L."/>
            <person name="Kazmierczak K.M."/>
            <person name="Andrzejewski T.M."/>
            <person name="Davidsen T.M."/>
            <person name="Wayne K.J."/>
            <person name="Tettelin H."/>
            <person name="Glass J.I."/>
            <person name="Rusch D."/>
            <person name="Podicherti R."/>
            <person name="Tsui H.-C.T."/>
            <person name="Winkler M.E."/>
        </authorList>
    </citation>
    <scope>NUCLEOTIDE SEQUENCE</scope>
</reference>
<accession>A0A383D9A5</accession>
<dbReference type="SUPFAM" id="SSF102588">
    <property type="entry name" value="LmbE-like"/>
    <property type="match status" value="1"/>
</dbReference>
<organism evidence="1">
    <name type="scientific">marine metagenome</name>
    <dbReference type="NCBI Taxonomy" id="408172"/>
    <lineage>
        <taxon>unclassified sequences</taxon>
        <taxon>metagenomes</taxon>
        <taxon>ecological metagenomes</taxon>
    </lineage>
</organism>
<dbReference type="InterPro" id="IPR024078">
    <property type="entry name" value="LmbE-like_dom_sf"/>
</dbReference>
<evidence type="ECO:0000313" key="1">
    <source>
        <dbReference type="EMBL" id="SVE40890.1"/>
    </source>
</evidence>